<organism evidence="17 18">
    <name type="scientific">Saccharopolyspora taberi</name>
    <dbReference type="NCBI Taxonomy" id="60895"/>
    <lineage>
        <taxon>Bacteria</taxon>
        <taxon>Bacillati</taxon>
        <taxon>Actinomycetota</taxon>
        <taxon>Actinomycetes</taxon>
        <taxon>Pseudonocardiales</taxon>
        <taxon>Pseudonocardiaceae</taxon>
        <taxon>Saccharopolyspora</taxon>
    </lineage>
</organism>
<keyword evidence="5" id="KW-0597">Phosphoprotein</keyword>
<dbReference type="SUPFAM" id="SSF55890">
    <property type="entry name" value="Sporulation response regulatory protein Spo0B"/>
    <property type="match status" value="1"/>
</dbReference>
<evidence type="ECO:0000256" key="13">
    <source>
        <dbReference type="ARBA" id="ARBA00023136"/>
    </source>
</evidence>
<comment type="subcellular location">
    <subcellularLocation>
        <location evidence="2">Cell membrane</location>
        <topology evidence="2">Multi-pass membrane protein</topology>
    </subcellularLocation>
</comment>
<evidence type="ECO:0000256" key="5">
    <source>
        <dbReference type="ARBA" id="ARBA00022553"/>
    </source>
</evidence>
<evidence type="ECO:0000256" key="9">
    <source>
        <dbReference type="ARBA" id="ARBA00022777"/>
    </source>
</evidence>
<comment type="catalytic activity">
    <reaction evidence="1">
        <text>ATP + protein L-histidine = ADP + protein N-phospho-L-histidine.</text>
        <dbReference type="EC" id="2.7.13.3"/>
    </reaction>
</comment>
<keyword evidence="10" id="KW-0067">ATP-binding</keyword>
<dbReference type="Gene3D" id="3.30.450.20">
    <property type="entry name" value="PAS domain"/>
    <property type="match status" value="2"/>
</dbReference>
<keyword evidence="6" id="KW-0808">Transferase</keyword>
<dbReference type="Gene3D" id="3.30.565.10">
    <property type="entry name" value="Histidine kinase-like ATPase, C-terminal domain"/>
    <property type="match status" value="1"/>
</dbReference>
<dbReference type="SMART" id="SM00091">
    <property type="entry name" value="PAS"/>
    <property type="match status" value="1"/>
</dbReference>
<proteinExistence type="predicted"/>
<comment type="caution">
    <text evidence="17">The sequence shown here is derived from an EMBL/GenBank/DDBJ whole genome shotgun (WGS) entry which is preliminary data.</text>
</comment>
<evidence type="ECO:0000256" key="1">
    <source>
        <dbReference type="ARBA" id="ARBA00000085"/>
    </source>
</evidence>
<dbReference type="PANTHER" id="PTHR43547:SF10">
    <property type="entry name" value="SENSOR HISTIDINE KINASE DCUS"/>
    <property type="match status" value="1"/>
</dbReference>
<evidence type="ECO:0000313" key="17">
    <source>
        <dbReference type="EMBL" id="GAA2781698.1"/>
    </source>
</evidence>
<accession>A0ABN3V7R5</accession>
<evidence type="ECO:0000313" key="18">
    <source>
        <dbReference type="Proteomes" id="UP001500979"/>
    </source>
</evidence>
<keyword evidence="12" id="KW-0902">Two-component regulatory system</keyword>
<keyword evidence="14" id="KW-0175">Coiled coil</keyword>
<dbReference type="EC" id="2.7.13.3" evidence="3"/>
<evidence type="ECO:0000256" key="14">
    <source>
        <dbReference type="SAM" id="Coils"/>
    </source>
</evidence>
<feature type="domain" description="Histidine kinase" evidence="16">
    <location>
        <begin position="331"/>
        <end position="550"/>
    </location>
</feature>
<evidence type="ECO:0000256" key="12">
    <source>
        <dbReference type="ARBA" id="ARBA00023012"/>
    </source>
</evidence>
<sequence>MCRSLRVEFSSTNVFAHPWDEMSRQAGAGRGWSLARRLFVLQVVVVALVVVGGTVLAWYDARVRAEDAATEEVVSVARTLALQPAVRDAMGRPDASAALQPLAEAVRAETGVTFITIMTPDGVRYTHPDPARIGERFLGHTEQARAGAVFTETYTGSLGPSVRAVVPVFDGAHRVSGLVSVGITLRVLTSELSGQVTALVLVAAAALVLGGLLTYLVSSRLARLTHGMTPGELSRMYEYHDATLHAVREGLLLVSPSGRVTLCNDGAAVLLSLDPAEVRGHHVSELGLPAPLAETLGAGQRVRDEVHVTDDRVLLVNVSAVRSEGRELGSVVTLRDHTELQALTGELDTAQGLAESLRSQAHESANRLHAVVSLIELGRAEEAVGLATAELEQAQQLTDRVVGAVTEPVLAAVLLGKSAEASERGVEVVLSPDTEVDDTLLGHVDARDLVTVLGNLIDNAVEAIADVPHPRVEVTARSTDEHVLIRVADNGPGIDPDVAQRVFQRGWSTKEGERGLGLALVGQSVRRYGGSIDVTNDGGAVFTVLLPLREVAR</sequence>
<protein>
    <recommendedName>
        <fullName evidence="3">histidine kinase</fullName>
        <ecNumber evidence="3">2.7.13.3</ecNumber>
    </recommendedName>
</protein>
<keyword evidence="8" id="KW-0547">Nucleotide-binding</keyword>
<evidence type="ECO:0000259" key="16">
    <source>
        <dbReference type="PROSITE" id="PS50109"/>
    </source>
</evidence>
<evidence type="ECO:0000256" key="10">
    <source>
        <dbReference type="ARBA" id="ARBA00022840"/>
    </source>
</evidence>
<dbReference type="SMART" id="SM00387">
    <property type="entry name" value="HATPase_c"/>
    <property type="match status" value="1"/>
</dbReference>
<dbReference type="InterPro" id="IPR000014">
    <property type="entry name" value="PAS"/>
</dbReference>
<feature type="coiled-coil region" evidence="14">
    <location>
        <begin position="340"/>
        <end position="397"/>
    </location>
</feature>
<reference evidence="17 18" key="1">
    <citation type="journal article" date="2019" name="Int. J. Syst. Evol. Microbiol.">
        <title>The Global Catalogue of Microorganisms (GCM) 10K type strain sequencing project: providing services to taxonomists for standard genome sequencing and annotation.</title>
        <authorList>
            <consortium name="The Broad Institute Genomics Platform"/>
            <consortium name="The Broad Institute Genome Sequencing Center for Infectious Disease"/>
            <person name="Wu L."/>
            <person name="Ma J."/>
        </authorList>
    </citation>
    <scope>NUCLEOTIDE SEQUENCE [LARGE SCALE GENOMIC DNA]</scope>
    <source>
        <strain evidence="17 18">JCM 9383</strain>
    </source>
</reference>
<keyword evidence="13 15" id="KW-0472">Membrane</keyword>
<dbReference type="InterPro" id="IPR036890">
    <property type="entry name" value="HATPase_C_sf"/>
</dbReference>
<dbReference type="Pfam" id="PF02518">
    <property type="entry name" value="HATPase_c"/>
    <property type="match status" value="1"/>
</dbReference>
<evidence type="ECO:0000256" key="6">
    <source>
        <dbReference type="ARBA" id="ARBA00022679"/>
    </source>
</evidence>
<dbReference type="InterPro" id="IPR016120">
    <property type="entry name" value="Sig_transdc_His_kin_SpoOB"/>
</dbReference>
<evidence type="ECO:0000256" key="4">
    <source>
        <dbReference type="ARBA" id="ARBA00022475"/>
    </source>
</evidence>
<dbReference type="CDD" id="cd18773">
    <property type="entry name" value="PDC1_HK_sensor"/>
    <property type="match status" value="1"/>
</dbReference>
<dbReference type="PROSITE" id="PS50109">
    <property type="entry name" value="HIS_KIN"/>
    <property type="match status" value="1"/>
</dbReference>
<feature type="transmembrane region" description="Helical" evidence="15">
    <location>
        <begin position="196"/>
        <end position="218"/>
    </location>
</feature>
<evidence type="ECO:0000256" key="11">
    <source>
        <dbReference type="ARBA" id="ARBA00022989"/>
    </source>
</evidence>
<dbReference type="GO" id="GO:0016301">
    <property type="term" value="F:kinase activity"/>
    <property type="evidence" value="ECO:0007669"/>
    <property type="project" value="UniProtKB-KW"/>
</dbReference>
<evidence type="ECO:0000256" key="3">
    <source>
        <dbReference type="ARBA" id="ARBA00012438"/>
    </source>
</evidence>
<feature type="transmembrane region" description="Helical" evidence="15">
    <location>
        <begin position="38"/>
        <end position="59"/>
    </location>
</feature>
<keyword evidence="4" id="KW-1003">Cell membrane</keyword>
<evidence type="ECO:0000256" key="2">
    <source>
        <dbReference type="ARBA" id="ARBA00004651"/>
    </source>
</evidence>
<dbReference type="Pfam" id="PF13426">
    <property type="entry name" value="PAS_9"/>
    <property type="match status" value="1"/>
</dbReference>
<dbReference type="InterPro" id="IPR004358">
    <property type="entry name" value="Sig_transdc_His_kin-like_C"/>
</dbReference>
<evidence type="ECO:0000256" key="15">
    <source>
        <dbReference type="SAM" id="Phobius"/>
    </source>
</evidence>
<keyword evidence="18" id="KW-1185">Reference proteome</keyword>
<gene>
    <name evidence="17" type="ORF">GCM10010470_14550</name>
</gene>
<dbReference type="InterPro" id="IPR003594">
    <property type="entry name" value="HATPase_dom"/>
</dbReference>
<dbReference type="CDD" id="cd00130">
    <property type="entry name" value="PAS"/>
    <property type="match status" value="1"/>
</dbReference>
<dbReference type="PRINTS" id="PR00344">
    <property type="entry name" value="BCTRLSENSOR"/>
</dbReference>
<dbReference type="Proteomes" id="UP001500979">
    <property type="component" value="Unassembled WGS sequence"/>
</dbReference>
<evidence type="ECO:0000256" key="7">
    <source>
        <dbReference type="ARBA" id="ARBA00022692"/>
    </source>
</evidence>
<dbReference type="EMBL" id="BAAAUX010000007">
    <property type="protein sequence ID" value="GAA2781698.1"/>
    <property type="molecule type" value="Genomic_DNA"/>
</dbReference>
<dbReference type="InterPro" id="IPR033463">
    <property type="entry name" value="sCache_3"/>
</dbReference>
<dbReference type="SUPFAM" id="SSF55874">
    <property type="entry name" value="ATPase domain of HSP90 chaperone/DNA topoisomerase II/histidine kinase"/>
    <property type="match status" value="1"/>
</dbReference>
<keyword evidence="11 15" id="KW-1133">Transmembrane helix</keyword>
<keyword evidence="7 15" id="KW-0812">Transmembrane</keyword>
<dbReference type="SUPFAM" id="SSF103190">
    <property type="entry name" value="Sensory domain-like"/>
    <property type="match status" value="1"/>
</dbReference>
<dbReference type="InterPro" id="IPR005467">
    <property type="entry name" value="His_kinase_dom"/>
</dbReference>
<dbReference type="PANTHER" id="PTHR43547">
    <property type="entry name" value="TWO-COMPONENT HISTIDINE KINASE"/>
    <property type="match status" value="1"/>
</dbReference>
<evidence type="ECO:0000256" key="8">
    <source>
        <dbReference type="ARBA" id="ARBA00022741"/>
    </source>
</evidence>
<dbReference type="InterPro" id="IPR035965">
    <property type="entry name" value="PAS-like_dom_sf"/>
</dbReference>
<dbReference type="SUPFAM" id="SSF55785">
    <property type="entry name" value="PYP-like sensor domain (PAS domain)"/>
    <property type="match status" value="1"/>
</dbReference>
<dbReference type="CDD" id="cd16915">
    <property type="entry name" value="HATPase_DpiB-CitA-like"/>
    <property type="match status" value="1"/>
</dbReference>
<keyword evidence="9 17" id="KW-0418">Kinase</keyword>
<name>A0ABN3V7R5_9PSEU</name>
<dbReference type="Pfam" id="PF17203">
    <property type="entry name" value="sCache_3_2"/>
    <property type="match status" value="1"/>
</dbReference>
<dbReference type="InterPro" id="IPR029151">
    <property type="entry name" value="Sensor-like_sf"/>
</dbReference>